<dbReference type="Pfam" id="PF01593">
    <property type="entry name" value="Amino_oxidase"/>
    <property type="match status" value="1"/>
</dbReference>
<evidence type="ECO:0000256" key="1">
    <source>
        <dbReference type="ARBA" id="ARBA00004829"/>
    </source>
</evidence>
<dbReference type="EC" id="1.14.99.-" evidence="7"/>
<dbReference type="GO" id="GO:0016491">
    <property type="term" value="F:oxidoreductase activity"/>
    <property type="evidence" value="ECO:0007669"/>
    <property type="project" value="UniProtKB-KW"/>
</dbReference>
<dbReference type="InterPro" id="IPR036188">
    <property type="entry name" value="FAD/NAD-bd_sf"/>
</dbReference>
<evidence type="ECO:0000259" key="6">
    <source>
        <dbReference type="Pfam" id="PF01593"/>
    </source>
</evidence>
<dbReference type="GO" id="GO:0016117">
    <property type="term" value="P:carotenoid biosynthetic process"/>
    <property type="evidence" value="ECO:0007669"/>
    <property type="project" value="UniProtKB-KW"/>
</dbReference>
<dbReference type="InterPro" id="IPR014105">
    <property type="entry name" value="Carotenoid/retinoid_OxRdtase"/>
</dbReference>
<feature type="domain" description="Amine oxidase" evidence="6">
    <location>
        <begin position="15"/>
        <end position="484"/>
    </location>
</feature>
<accession>H6RGE0</accession>
<evidence type="ECO:0000256" key="5">
    <source>
        <dbReference type="RuleBase" id="RU362075"/>
    </source>
</evidence>
<keyword evidence="4 5" id="KW-0560">Oxidoreductase</keyword>
<protein>
    <submittedName>
        <fullName evidence="7">Phytoene dehydrogenase</fullName>
        <ecNumber evidence="7">1.14.99.-</ecNumber>
    </submittedName>
</protein>
<sequence>MPKKVIVLGSGISSLSAGSFLAKEGYDVTLLEKNDSIGGRARKFVKEGFVFDMGPSWYWMPDVFERFYQQFGTTTSDFYELKRLDPSYRIFWQDGEHTDIPAQMNELEAWFEELEPGSSKHLKTFLAEAKYKYEVGMQDLVHKPSLKLTEFADMRIMKGLVSMHLLKSFNKYTQKYFKHPKILSLLEFPVLFLGAMPKDTPALYSLMNYADLSLGTWYPMGGMHKIIEAFSTIAKKQGVKIETNQEVIGFSHSGKKITAAHTNSDKFDADLFVSGADYHHTDKLLLKENANYSDKYWDKRSMAPSCLIFYVGVNRRLKNLKHHNLFFDTEFEKHAKEIYSDPKWPSSPLFYTCVPSITDPSVAPEGHENLFFLIPIAPNLKDSEEKREQYFDLLLERLEKRTGENIKENIIYKRSYCLDDFKNDYHAFKGNAYGLANTLRQTAFLKPKLVNKKLSNMFYTGQLTVPGPGVPPSIISGEVVAKHIAKEFNK</sequence>
<comment type="pathway">
    <text evidence="1 5">Carotenoid biosynthesis.</text>
</comment>
<dbReference type="PANTHER" id="PTHR43734">
    <property type="entry name" value="PHYTOENE DESATURASE"/>
    <property type="match status" value="1"/>
</dbReference>
<proteinExistence type="inferred from homology"/>
<comment type="similarity">
    <text evidence="2 5">Belongs to the carotenoid/retinoid oxidoreductase family.</text>
</comment>
<dbReference type="SUPFAM" id="SSF51905">
    <property type="entry name" value="FAD/NAD(P)-binding domain"/>
    <property type="match status" value="1"/>
</dbReference>
<dbReference type="PANTHER" id="PTHR43734:SF1">
    <property type="entry name" value="PHYTOENE DESATURASE"/>
    <property type="match status" value="1"/>
</dbReference>
<reference evidence="7" key="2">
    <citation type="submission" date="2012-02" db="EMBL/GenBank/DDBJ databases">
        <authorList>
            <person name="Genoscope - CEA"/>
        </authorList>
    </citation>
    <scope>NUCLEOTIDE SEQUENCE</scope>
</reference>
<evidence type="ECO:0000313" key="7">
    <source>
        <dbReference type="EMBL" id="CCG00101.1"/>
    </source>
</evidence>
<evidence type="ECO:0000256" key="3">
    <source>
        <dbReference type="ARBA" id="ARBA00022746"/>
    </source>
</evidence>
<name>H6RGE0_9BACT</name>
<reference evidence="7" key="1">
    <citation type="journal article" date="2012" name="Environ. Microbiol.">
        <title>Genomic content of uncultured Bacteroidetes from contrasting oceanic provinces in the North Atlantic Ocean.</title>
        <authorList>
            <person name="Gomez-Pereira P.R."/>
            <person name="Schuler M."/>
            <person name="Fuchs B.M."/>
            <person name="Bennke C."/>
            <person name="Teeling H."/>
            <person name="Waldmann J."/>
            <person name="Richter M."/>
            <person name="Barbe V."/>
            <person name="Bataille E."/>
            <person name="Glockner F.O."/>
            <person name="Amann R."/>
        </authorList>
    </citation>
    <scope>NUCLEOTIDE SEQUENCE</scope>
</reference>
<organism evidence="7">
    <name type="scientific">uncultured Flavobacteriia bacterium</name>
    <dbReference type="NCBI Taxonomy" id="212695"/>
    <lineage>
        <taxon>Bacteria</taxon>
        <taxon>Pseudomonadati</taxon>
        <taxon>Bacteroidota</taxon>
        <taxon>Flavobacteriia</taxon>
        <taxon>environmental samples</taxon>
    </lineage>
</organism>
<keyword evidence="3 5" id="KW-0125">Carotenoid biosynthesis</keyword>
<gene>
    <name evidence="7" type="primary">crtI</name>
    <name evidence="7" type="ORF">VIS_S3CIB80022</name>
</gene>
<evidence type="ECO:0000256" key="4">
    <source>
        <dbReference type="ARBA" id="ARBA00023002"/>
    </source>
</evidence>
<evidence type="ECO:0000256" key="2">
    <source>
        <dbReference type="ARBA" id="ARBA00006046"/>
    </source>
</evidence>
<dbReference type="EMBL" id="FO117598">
    <property type="protein sequence ID" value="CCG00101.1"/>
    <property type="molecule type" value="Genomic_DNA"/>
</dbReference>
<dbReference type="Gene3D" id="3.50.50.60">
    <property type="entry name" value="FAD/NAD(P)-binding domain"/>
    <property type="match status" value="2"/>
</dbReference>
<dbReference type="AlphaFoldDB" id="H6RGE0"/>
<dbReference type="InterPro" id="IPR002937">
    <property type="entry name" value="Amino_oxidase"/>
</dbReference>
<dbReference type="NCBIfam" id="TIGR02734">
    <property type="entry name" value="crtI_fam"/>
    <property type="match status" value="1"/>
</dbReference>